<dbReference type="FunFam" id="1.10.510.10:FF:000320">
    <property type="entry name" value="Serine/threonine protein kinase"/>
    <property type="match status" value="1"/>
</dbReference>
<dbReference type="PROSITE" id="PS00108">
    <property type="entry name" value="PROTEIN_KINASE_ST"/>
    <property type="match status" value="1"/>
</dbReference>
<feature type="compositionally biased region" description="Polar residues" evidence="12">
    <location>
        <begin position="325"/>
        <end position="350"/>
    </location>
</feature>
<dbReference type="EC" id="2.7.11.1" evidence="2"/>
<dbReference type="PANTHER" id="PTHR24346">
    <property type="entry name" value="MAP/MICROTUBULE AFFINITY-REGULATING KINASE"/>
    <property type="match status" value="1"/>
</dbReference>
<dbReference type="EMBL" id="MU839841">
    <property type="protein sequence ID" value="KAK1751724.1"/>
    <property type="molecule type" value="Genomic_DNA"/>
</dbReference>
<keyword evidence="3" id="KW-0963">Cytoplasm</keyword>
<gene>
    <name evidence="14" type="ORF">QBC47DRAFT_74676</name>
</gene>
<dbReference type="Pfam" id="PF25421">
    <property type="entry name" value="DUF7891"/>
    <property type="match status" value="1"/>
</dbReference>
<evidence type="ECO:0000259" key="13">
    <source>
        <dbReference type="PROSITE" id="PS50011"/>
    </source>
</evidence>
<keyword evidence="9" id="KW-0067">ATP-binding</keyword>
<dbReference type="CDD" id="cd00130">
    <property type="entry name" value="PAS"/>
    <property type="match status" value="1"/>
</dbReference>
<dbReference type="PROSITE" id="PS50011">
    <property type="entry name" value="PROTEIN_KINASE_DOM"/>
    <property type="match status" value="1"/>
</dbReference>
<evidence type="ECO:0000256" key="5">
    <source>
        <dbReference type="ARBA" id="ARBA00022553"/>
    </source>
</evidence>
<feature type="region of interest" description="Disordered" evidence="12">
    <location>
        <begin position="810"/>
        <end position="833"/>
    </location>
</feature>
<evidence type="ECO:0000256" key="6">
    <source>
        <dbReference type="ARBA" id="ARBA00022679"/>
    </source>
</evidence>
<comment type="catalytic activity">
    <reaction evidence="10">
        <text>L-threonyl-[protein] + ATP = O-phospho-L-threonyl-[protein] + ADP + H(+)</text>
        <dbReference type="Rhea" id="RHEA:46608"/>
        <dbReference type="Rhea" id="RHEA-COMP:11060"/>
        <dbReference type="Rhea" id="RHEA-COMP:11605"/>
        <dbReference type="ChEBI" id="CHEBI:15378"/>
        <dbReference type="ChEBI" id="CHEBI:30013"/>
        <dbReference type="ChEBI" id="CHEBI:30616"/>
        <dbReference type="ChEBI" id="CHEBI:61977"/>
        <dbReference type="ChEBI" id="CHEBI:456216"/>
        <dbReference type="EC" id="2.7.11.1"/>
    </reaction>
</comment>
<feature type="compositionally biased region" description="Low complexity" evidence="12">
    <location>
        <begin position="301"/>
        <end position="319"/>
    </location>
</feature>
<evidence type="ECO:0000256" key="4">
    <source>
        <dbReference type="ARBA" id="ARBA00022527"/>
    </source>
</evidence>
<dbReference type="Gene3D" id="3.30.200.20">
    <property type="entry name" value="Phosphorylase Kinase, domain 1"/>
    <property type="match status" value="1"/>
</dbReference>
<dbReference type="Proteomes" id="UP001239445">
    <property type="component" value="Unassembled WGS sequence"/>
</dbReference>
<evidence type="ECO:0000256" key="1">
    <source>
        <dbReference type="ARBA" id="ARBA00004496"/>
    </source>
</evidence>
<dbReference type="GO" id="GO:0035556">
    <property type="term" value="P:intracellular signal transduction"/>
    <property type="evidence" value="ECO:0007669"/>
    <property type="project" value="TreeGrafter"/>
</dbReference>
<dbReference type="GO" id="GO:0005524">
    <property type="term" value="F:ATP binding"/>
    <property type="evidence" value="ECO:0007669"/>
    <property type="project" value="UniProtKB-KW"/>
</dbReference>
<keyword evidence="4" id="KW-0723">Serine/threonine-protein kinase</keyword>
<feature type="region of interest" description="Disordered" evidence="12">
    <location>
        <begin position="477"/>
        <end position="502"/>
    </location>
</feature>
<evidence type="ECO:0000256" key="9">
    <source>
        <dbReference type="ARBA" id="ARBA00022840"/>
    </source>
</evidence>
<dbReference type="Gene3D" id="1.10.510.10">
    <property type="entry name" value="Transferase(Phosphotransferase) domain 1"/>
    <property type="match status" value="1"/>
</dbReference>
<keyword evidence="8 14" id="KW-0418">Kinase</keyword>
<dbReference type="AlphaFoldDB" id="A0AAJ0F832"/>
<feature type="region of interest" description="Disordered" evidence="12">
    <location>
        <begin position="1"/>
        <end position="34"/>
    </location>
</feature>
<keyword evidence="15" id="KW-1185">Reference proteome</keyword>
<keyword evidence="5" id="KW-0597">Phosphoprotein</keyword>
<dbReference type="SUPFAM" id="SSF56112">
    <property type="entry name" value="Protein kinase-like (PK-like)"/>
    <property type="match status" value="1"/>
</dbReference>
<dbReference type="PANTHER" id="PTHR24346:SF51">
    <property type="entry name" value="PAS DOMAIN-CONTAINING SERINE_THREONINE-PROTEIN KINASE"/>
    <property type="match status" value="1"/>
</dbReference>
<feature type="region of interest" description="Disordered" evidence="12">
    <location>
        <begin position="49"/>
        <end position="76"/>
    </location>
</feature>
<reference evidence="14" key="1">
    <citation type="submission" date="2023-06" db="EMBL/GenBank/DDBJ databases">
        <title>Genome-scale phylogeny and comparative genomics of the fungal order Sordariales.</title>
        <authorList>
            <consortium name="Lawrence Berkeley National Laboratory"/>
            <person name="Hensen N."/>
            <person name="Bonometti L."/>
            <person name="Westerberg I."/>
            <person name="Brannstrom I.O."/>
            <person name="Guillou S."/>
            <person name="Cros-Aarteil S."/>
            <person name="Calhoun S."/>
            <person name="Haridas S."/>
            <person name="Kuo A."/>
            <person name="Mondo S."/>
            <person name="Pangilinan J."/>
            <person name="Riley R."/>
            <person name="Labutti K."/>
            <person name="Andreopoulos B."/>
            <person name="Lipzen A."/>
            <person name="Chen C."/>
            <person name="Yanf M."/>
            <person name="Daum C."/>
            <person name="Ng V."/>
            <person name="Clum A."/>
            <person name="Steindorff A."/>
            <person name="Ohm R."/>
            <person name="Martin F."/>
            <person name="Silar P."/>
            <person name="Natvig D."/>
            <person name="Lalanne C."/>
            <person name="Gautier V."/>
            <person name="Ament-Velasquez S.L."/>
            <person name="Kruys A."/>
            <person name="Hutchinson M.I."/>
            <person name="Powell A.J."/>
            <person name="Barry K."/>
            <person name="Miller A.N."/>
            <person name="Grigoriev I.V."/>
            <person name="Debuchy R."/>
            <person name="Gladieux P."/>
            <person name="Thoren M.H."/>
            <person name="Johannesson H."/>
        </authorList>
    </citation>
    <scope>NUCLEOTIDE SEQUENCE</scope>
    <source>
        <strain evidence="14">PSN4</strain>
    </source>
</reference>
<proteinExistence type="predicted"/>
<evidence type="ECO:0000256" key="11">
    <source>
        <dbReference type="ARBA" id="ARBA00048679"/>
    </source>
</evidence>
<dbReference type="GO" id="GO:0005829">
    <property type="term" value="C:cytosol"/>
    <property type="evidence" value="ECO:0007669"/>
    <property type="project" value="TreeGrafter"/>
</dbReference>
<evidence type="ECO:0000256" key="12">
    <source>
        <dbReference type="SAM" id="MobiDB-lite"/>
    </source>
</evidence>
<accession>A0AAJ0F832</accession>
<evidence type="ECO:0000313" key="15">
    <source>
        <dbReference type="Proteomes" id="UP001239445"/>
    </source>
</evidence>
<evidence type="ECO:0000256" key="3">
    <source>
        <dbReference type="ARBA" id="ARBA00022490"/>
    </source>
</evidence>
<protein>
    <recommendedName>
        <fullName evidence="2">non-specific serine/threonine protein kinase</fullName>
        <ecNumber evidence="2">2.7.11.1</ecNumber>
    </recommendedName>
</protein>
<evidence type="ECO:0000313" key="14">
    <source>
        <dbReference type="EMBL" id="KAK1751724.1"/>
    </source>
</evidence>
<feature type="compositionally biased region" description="Polar residues" evidence="12">
    <location>
        <begin position="522"/>
        <end position="531"/>
    </location>
</feature>
<evidence type="ECO:0000256" key="10">
    <source>
        <dbReference type="ARBA" id="ARBA00047899"/>
    </source>
</evidence>
<name>A0AAJ0F832_9PEZI</name>
<sequence length="1221" mass="133049">MLGIHGGNSENGACRSAARTSRRTPGCPELDADAPLWTTIGDDIRREAPEERGRATLGPSLQIPKNKSTGNLGLIGDSPEKARIRFSFDAGAAAAEYDAMTRTPIMTDHDHGLGLSGLRRIRQQHNPMRAPTLPSSASRTPSIGALTRSSSLTVMMDAHTHSVPLSPGPGSPAFTEDLSRFPSESLHSFSFAHQSEDLIHNRQTVLKRSIEFMKDRMGWSATSGAGIASAQARVTGDVETQHMLDLLAKANLVGAGNLPNGDSTMPLGPLSGPAVISGENVFDKEFVPRSASPEPMDREATLSPTSVSPTETETPELSSRPQAAVVSQDSENSSRTPTNESGTTAQTSPPASRRPSALKRTMTDTVHVTVQQKLMDAMAKPFLATDTANLDKVPASAGAQPFSPLLPPLGMNSGMHSHATRWVPAAQAIFTTEAKPPWTILAANDLACLLFGVTKAEVRKMGILEVVQEERRGWLERKLQKGSPEEAGDGSESEIAQPAPAVQTSSLLGSRAGGITAKLLSKPNSRSQTPKNGRRPATVHSGDPKPPRPGHSHSKSRGVLLCGDVVPIQKRNGATGSASLWVKEKRVGLIWVLEEIHEDVAYVGVGEEGAVVKVEGAVGPIWGDDALQPGMDIGKLIPRIPRQGFDPRTGDVDFAQVAKLKYFTCRNSERINIPTTIERVRGSPDLRVSSFPHIAGIVVISPHTLTIKSSNSVFCGALFGHERPDGMSINNLVPNFSKVLRVLTEEDGVQLVDGIVIPEHSFRKAAAFLALKEGRPEAATGFLRPEGLPAKHRDGTELKIDIQMRVVNSEKHPSVHEEAAEDSSSSHEGQGNKVATPHTEIMYALWITYSRHLHATRTNLGAASPLLSGTATPLHQPSPGQTPAHTPQEIQSDAEEPQKGESTTSSLARQIKEAALTAAAKLTGTQKAVEAEVHKDQLHKDQPAPAYAAKPANKKTIDDFVILEEMGQGAYGQVKLARYRSTGEKCVLKYVTKRRILVDTWTRDRRLGTVPLEIHVLDYLRRDGFKHPNIVEMEDFFEDDVNYYIEMVPHGLPGMDLFDYIELRTNMDEQESRSIFVQVARAIHHLHTKALVVHRDIKDENVILDGEGRIKLIDFGSAAYIKSGPFDVFVGTIDYAAPEVLAGKPYCGKEQDVWALGILLYTIIYKENPFYSIDEIMDRDLRIPYVISEESIDLIRCMLNRDVSQRYDIEQVLAHPWCQIH</sequence>
<feature type="compositionally biased region" description="Polar residues" evidence="12">
    <location>
        <begin position="864"/>
        <end position="891"/>
    </location>
</feature>
<comment type="caution">
    <text evidence="14">The sequence shown here is derived from an EMBL/GenBank/DDBJ whole genome shotgun (WGS) entry which is preliminary data.</text>
</comment>
<feature type="region of interest" description="Disordered" evidence="12">
    <location>
        <begin position="864"/>
        <end position="906"/>
    </location>
</feature>
<dbReference type="CDD" id="cd14004">
    <property type="entry name" value="STKc_PASK"/>
    <property type="match status" value="1"/>
</dbReference>
<dbReference type="GO" id="GO:0045719">
    <property type="term" value="P:negative regulation of glycogen biosynthetic process"/>
    <property type="evidence" value="ECO:0007669"/>
    <property type="project" value="TreeGrafter"/>
</dbReference>
<dbReference type="InterPro" id="IPR008271">
    <property type="entry name" value="Ser/Thr_kinase_AS"/>
</dbReference>
<feature type="region of interest" description="Disordered" evidence="12">
    <location>
        <begin position="289"/>
        <end position="363"/>
    </location>
</feature>
<dbReference type="InterPro" id="IPR057213">
    <property type="entry name" value="DUF7891"/>
</dbReference>
<dbReference type="GO" id="GO:0004674">
    <property type="term" value="F:protein serine/threonine kinase activity"/>
    <property type="evidence" value="ECO:0007669"/>
    <property type="project" value="UniProtKB-KW"/>
</dbReference>
<keyword evidence="6" id="KW-0808">Transferase</keyword>
<comment type="catalytic activity">
    <reaction evidence="11">
        <text>L-seryl-[protein] + ATP = O-phospho-L-seryl-[protein] + ADP + H(+)</text>
        <dbReference type="Rhea" id="RHEA:17989"/>
        <dbReference type="Rhea" id="RHEA-COMP:9863"/>
        <dbReference type="Rhea" id="RHEA-COMP:11604"/>
        <dbReference type="ChEBI" id="CHEBI:15378"/>
        <dbReference type="ChEBI" id="CHEBI:29999"/>
        <dbReference type="ChEBI" id="CHEBI:30616"/>
        <dbReference type="ChEBI" id="CHEBI:83421"/>
        <dbReference type="ChEBI" id="CHEBI:456216"/>
        <dbReference type="EC" id="2.7.11.1"/>
    </reaction>
</comment>
<dbReference type="InterPro" id="IPR000719">
    <property type="entry name" value="Prot_kinase_dom"/>
</dbReference>
<dbReference type="InterPro" id="IPR011009">
    <property type="entry name" value="Kinase-like_dom_sf"/>
</dbReference>
<comment type="subcellular location">
    <subcellularLocation>
        <location evidence="1">Cytoplasm</location>
    </subcellularLocation>
</comment>
<feature type="region of interest" description="Disordered" evidence="12">
    <location>
        <begin position="518"/>
        <end position="558"/>
    </location>
</feature>
<dbReference type="FunFam" id="3.30.200.20:FF:000314">
    <property type="entry name" value="Serine/threonine protein kinase"/>
    <property type="match status" value="1"/>
</dbReference>
<organism evidence="14 15">
    <name type="scientific">Echria macrotheca</name>
    <dbReference type="NCBI Taxonomy" id="438768"/>
    <lineage>
        <taxon>Eukaryota</taxon>
        <taxon>Fungi</taxon>
        <taxon>Dikarya</taxon>
        <taxon>Ascomycota</taxon>
        <taxon>Pezizomycotina</taxon>
        <taxon>Sordariomycetes</taxon>
        <taxon>Sordariomycetidae</taxon>
        <taxon>Sordariales</taxon>
        <taxon>Schizotheciaceae</taxon>
        <taxon>Echria</taxon>
    </lineage>
</organism>
<feature type="domain" description="Protein kinase" evidence="13">
    <location>
        <begin position="960"/>
        <end position="1218"/>
    </location>
</feature>
<keyword evidence="7" id="KW-0547">Nucleotide-binding</keyword>
<evidence type="ECO:0000256" key="7">
    <source>
        <dbReference type="ARBA" id="ARBA00022741"/>
    </source>
</evidence>
<dbReference type="Pfam" id="PF00069">
    <property type="entry name" value="Pkinase"/>
    <property type="match status" value="1"/>
</dbReference>
<dbReference type="GO" id="GO:0005634">
    <property type="term" value="C:nucleus"/>
    <property type="evidence" value="ECO:0007669"/>
    <property type="project" value="TreeGrafter"/>
</dbReference>
<evidence type="ECO:0000256" key="2">
    <source>
        <dbReference type="ARBA" id="ARBA00012513"/>
    </source>
</evidence>
<dbReference type="SMART" id="SM00220">
    <property type="entry name" value="S_TKc"/>
    <property type="match status" value="1"/>
</dbReference>
<evidence type="ECO:0000256" key="8">
    <source>
        <dbReference type="ARBA" id="ARBA00022777"/>
    </source>
</evidence>
<dbReference type="InterPro" id="IPR000014">
    <property type="entry name" value="PAS"/>
</dbReference>